<evidence type="ECO:0008006" key="4">
    <source>
        <dbReference type="Google" id="ProtNLM"/>
    </source>
</evidence>
<dbReference type="RefSeq" id="WP_255134766.1">
    <property type="nucleotide sequence ID" value="NZ_JANDBC010000002.1"/>
</dbReference>
<sequence>MNKAVILKIAGLITVPLLVMIVAMYFLYPYINKEEYNELVQAQEEKLDAEFEALGLPAQEDSVVAVLSDTTMVMDSVAVDTLVTDELQLALEENTLLHKRVDSLIAEIEVLKANQPEETDAEDIQELSKEEFAQRIKSLLNLEEDDLAPILEKMTNEQLVRLYNGGGTIQREKILRSLNSDKAAKLMTEIML</sequence>
<dbReference type="Proteomes" id="UP001139125">
    <property type="component" value="Unassembled WGS sequence"/>
</dbReference>
<evidence type="ECO:0000313" key="2">
    <source>
        <dbReference type="EMBL" id="MCP9291892.1"/>
    </source>
</evidence>
<reference evidence="2" key="1">
    <citation type="submission" date="2022-06" db="EMBL/GenBank/DDBJ databases">
        <title>Gracilimonas sp. CAU 1638 isolated from sea sediment.</title>
        <authorList>
            <person name="Kim W."/>
        </authorList>
    </citation>
    <scope>NUCLEOTIDE SEQUENCE</scope>
    <source>
        <strain evidence="2">CAU 1638</strain>
    </source>
</reference>
<organism evidence="2 3">
    <name type="scientific">Gracilimonas sediminicola</name>
    <dbReference type="NCBI Taxonomy" id="2952158"/>
    <lineage>
        <taxon>Bacteria</taxon>
        <taxon>Pseudomonadati</taxon>
        <taxon>Balneolota</taxon>
        <taxon>Balneolia</taxon>
        <taxon>Balneolales</taxon>
        <taxon>Balneolaceae</taxon>
        <taxon>Gracilimonas</taxon>
    </lineage>
</organism>
<evidence type="ECO:0000313" key="3">
    <source>
        <dbReference type="Proteomes" id="UP001139125"/>
    </source>
</evidence>
<keyword evidence="1" id="KW-0472">Membrane</keyword>
<dbReference type="AlphaFoldDB" id="A0A9X2L432"/>
<accession>A0A9X2L432</accession>
<keyword evidence="3" id="KW-1185">Reference proteome</keyword>
<comment type="caution">
    <text evidence="2">The sequence shown here is derived from an EMBL/GenBank/DDBJ whole genome shotgun (WGS) entry which is preliminary data.</text>
</comment>
<evidence type="ECO:0000256" key="1">
    <source>
        <dbReference type="SAM" id="Phobius"/>
    </source>
</evidence>
<dbReference type="EMBL" id="JANDBC010000002">
    <property type="protein sequence ID" value="MCP9291892.1"/>
    <property type="molecule type" value="Genomic_DNA"/>
</dbReference>
<keyword evidence="1" id="KW-0812">Transmembrane</keyword>
<proteinExistence type="predicted"/>
<name>A0A9X2L432_9BACT</name>
<feature type="transmembrane region" description="Helical" evidence="1">
    <location>
        <begin position="6"/>
        <end position="28"/>
    </location>
</feature>
<keyword evidence="1" id="KW-1133">Transmembrane helix</keyword>
<protein>
    <recommendedName>
        <fullName evidence="4">Magnesium transporter MgtE intracellular domain-containing protein</fullName>
    </recommendedName>
</protein>
<gene>
    <name evidence="2" type="ORF">NM125_09930</name>
</gene>